<dbReference type="PIRSF" id="PIRSF001439">
    <property type="entry name" value="CryM"/>
    <property type="match status" value="1"/>
</dbReference>
<feature type="coiled-coil region" evidence="2">
    <location>
        <begin position="150"/>
        <end position="177"/>
    </location>
</feature>
<keyword evidence="5" id="KW-1185">Reference proteome</keyword>
<dbReference type="FunCoup" id="A0A1Y2FYW9">
    <property type="interactions" value="321"/>
</dbReference>
<dbReference type="STRING" id="106004.A0A1Y2FYW9"/>
<dbReference type="Pfam" id="PF02423">
    <property type="entry name" value="OCD_Mu_crystall"/>
    <property type="match status" value="1"/>
</dbReference>
<dbReference type="InterPro" id="IPR036291">
    <property type="entry name" value="NAD(P)-bd_dom_sf"/>
</dbReference>
<gene>
    <name evidence="4" type="ORF">BCR35DRAFT_262467</name>
</gene>
<dbReference type="GO" id="GO:0005737">
    <property type="term" value="C:cytoplasm"/>
    <property type="evidence" value="ECO:0007669"/>
    <property type="project" value="TreeGrafter"/>
</dbReference>
<reference evidence="4 5" key="1">
    <citation type="submission" date="2016-07" db="EMBL/GenBank/DDBJ databases">
        <title>Pervasive Adenine N6-methylation of Active Genes in Fungi.</title>
        <authorList>
            <consortium name="DOE Joint Genome Institute"/>
            <person name="Mondo S.J."/>
            <person name="Dannebaum R.O."/>
            <person name="Kuo R.C."/>
            <person name="Labutti K."/>
            <person name="Haridas S."/>
            <person name="Kuo A."/>
            <person name="Salamov A."/>
            <person name="Ahrendt S.R."/>
            <person name="Lipzen A."/>
            <person name="Sullivan W."/>
            <person name="Andreopoulos W.B."/>
            <person name="Clum A."/>
            <person name="Lindquist E."/>
            <person name="Daum C."/>
            <person name="Ramamoorthy G.K."/>
            <person name="Gryganskyi A."/>
            <person name="Culley D."/>
            <person name="Magnuson J.K."/>
            <person name="James T.Y."/>
            <person name="O'Malley M.A."/>
            <person name="Stajich J.E."/>
            <person name="Spatafora J.W."/>
            <person name="Visel A."/>
            <person name="Grigoriev I.V."/>
        </authorList>
    </citation>
    <scope>NUCLEOTIDE SEQUENCE [LARGE SCALE GENOMIC DNA]</scope>
    <source>
        <strain evidence="4 5">62-1032</strain>
    </source>
</reference>
<dbReference type="Gene3D" id="3.30.1780.10">
    <property type="entry name" value="ornithine cyclodeaminase, domain 1"/>
    <property type="match status" value="1"/>
</dbReference>
<evidence type="ECO:0000313" key="4">
    <source>
        <dbReference type="EMBL" id="ORY89274.1"/>
    </source>
</evidence>
<dbReference type="InParanoid" id="A0A1Y2FYW9"/>
<evidence type="ECO:0000313" key="5">
    <source>
        <dbReference type="Proteomes" id="UP000193467"/>
    </source>
</evidence>
<protein>
    <recommendedName>
        <fullName evidence="6">NAD(P)-binding protein</fullName>
    </recommendedName>
</protein>
<evidence type="ECO:0000256" key="3">
    <source>
        <dbReference type="SAM" id="MobiDB-lite"/>
    </source>
</evidence>
<keyword evidence="2" id="KW-0175">Coiled coil</keyword>
<proteinExistence type="inferred from homology"/>
<dbReference type="OrthoDB" id="41492at2759"/>
<dbReference type="PANTHER" id="PTHR13812">
    <property type="entry name" value="KETIMINE REDUCTASE MU-CRYSTALLIN"/>
    <property type="match status" value="1"/>
</dbReference>
<organism evidence="4 5">
    <name type="scientific">Leucosporidium creatinivorum</name>
    <dbReference type="NCBI Taxonomy" id="106004"/>
    <lineage>
        <taxon>Eukaryota</taxon>
        <taxon>Fungi</taxon>
        <taxon>Dikarya</taxon>
        <taxon>Basidiomycota</taxon>
        <taxon>Pucciniomycotina</taxon>
        <taxon>Microbotryomycetes</taxon>
        <taxon>Leucosporidiales</taxon>
        <taxon>Leucosporidium</taxon>
    </lineage>
</organism>
<accession>A0A1Y2FYW9</accession>
<dbReference type="SUPFAM" id="SSF51735">
    <property type="entry name" value="NAD(P)-binding Rossmann-fold domains"/>
    <property type="match status" value="1"/>
</dbReference>
<dbReference type="AlphaFoldDB" id="A0A1Y2FYW9"/>
<dbReference type="PANTHER" id="PTHR13812:SF19">
    <property type="entry name" value="KETIMINE REDUCTASE MU-CRYSTALLIN"/>
    <property type="match status" value="1"/>
</dbReference>
<dbReference type="Gene3D" id="3.40.50.720">
    <property type="entry name" value="NAD(P)-binding Rossmann-like Domain"/>
    <property type="match status" value="1"/>
</dbReference>
<name>A0A1Y2FYW9_9BASI</name>
<evidence type="ECO:0000256" key="1">
    <source>
        <dbReference type="ARBA" id="ARBA00008903"/>
    </source>
</evidence>
<dbReference type="EMBL" id="MCGR01000006">
    <property type="protein sequence ID" value="ORY89274.1"/>
    <property type="molecule type" value="Genomic_DNA"/>
</dbReference>
<dbReference type="InterPro" id="IPR003462">
    <property type="entry name" value="ODC_Mu_crystall"/>
</dbReference>
<sequence length="333" mass="34783">MHAISADSKQPHDPSSSTAAPIQNPLRIATESEQHKTLYMPSRLTTAPGSATAIKVVAVPKPSCTIPGLPATTLLFDESTGLCRAVVNAAELTGLRTAAASALSAQLLADPSSQTLVLLGSGTQAYYHARLILQLFPSIKTTTFIVRKVNERATSLVERLQEEFEGVKVRAATSEETQALVREADIICGCVPSTEPVFSAEDLKPNVHITAIGSYQPAMREFPPSLISPSTPTTSPSSPYIPTILVDSRSACLSEAGELVSAEIPASSCIELGEVVSAEGVGLEGKEGAVGRGVRSSGRSLFKCVGVGGMDVAVTELVVRSAEEKGVGLQAPF</sequence>
<feature type="region of interest" description="Disordered" evidence="3">
    <location>
        <begin position="1"/>
        <end position="25"/>
    </location>
</feature>
<dbReference type="InterPro" id="IPR023401">
    <property type="entry name" value="ODC_N"/>
</dbReference>
<evidence type="ECO:0008006" key="6">
    <source>
        <dbReference type="Google" id="ProtNLM"/>
    </source>
</evidence>
<comment type="caution">
    <text evidence="4">The sequence shown here is derived from an EMBL/GenBank/DDBJ whole genome shotgun (WGS) entry which is preliminary data.</text>
</comment>
<comment type="similarity">
    <text evidence="1">Belongs to the ornithine cyclodeaminase/mu-crystallin family.</text>
</comment>
<evidence type="ECO:0000256" key="2">
    <source>
        <dbReference type="SAM" id="Coils"/>
    </source>
</evidence>
<dbReference type="Proteomes" id="UP000193467">
    <property type="component" value="Unassembled WGS sequence"/>
</dbReference>